<evidence type="ECO:0000313" key="3">
    <source>
        <dbReference type="Proteomes" id="UP000318453"/>
    </source>
</evidence>
<keyword evidence="1" id="KW-0472">Membrane</keyword>
<dbReference type="Proteomes" id="UP000318453">
    <property type="component" value="Chromosome"/>
</dbReference>
<keyword evidence="3" id="KW-1185">Reference proteome</keyword>
<accession>A0A5B8NKQ7</accession>
<name>A0A5B8NKQ7_9CHRO</name>
<feature type="transmembrane region" description="Helical" evidence="1">
    <location>
        <begin position="59"/>
        <end position="78"/>
    </location>
</feature>
<keyword evidence="1" id="KW-0812">Transmembrane</keyword>
<reference evidence="2 3" key="1">
    <citation type="submission" date="2019-08" db="EMBL/GenBank/DDBJ databases">
        <title>Carotenoids and Carotenoid Binding Proteins in the Halophilic Cyanobacterium Euhalothece sp. ZM00.</title>
        <authorList>
            <person name="Cho S.M."/>
            <person name="Song J.Y."/>
            <person name="Park Y.-I."/>
        </authorList>
    </citation>
    <scope>NUCLEOTIDE SEQUENCE [LARGE SCALE GENOMIC DNA]</scope>
    <source>
        <strain evidence="2 3">Z-M001</strain>
    </source>
</reference>
<organism evidence="2 3">
    <name type="scientific">Euhalothece natronophila Z-M001</name>
    <dbReference type="NCBI Taxonomy" id="522448"/>
    <lineage>
        <taxon>Bacteria</taxon>
        <taxon>Bacillati</taxon>
        <taxon>Cyanobacteriota</taxon>
        <taxon>Cyanophyceae</taxon>
        <taxon>Oscillatoriophycideae</taxon>
        <taxon>Chroococcales</taxon>
        <taxon>Halothecacae</taxon>
        <taxon>Halothece cluster</taxon>
        <taxon>Euhalothece</taxon>
    </lineage>
</organism>
<feature type="transmembrane region" description="Helical" evidence="1">
    <location>
        <begin position="20"/>
        <end position="38"/>
    </location>
</feature>
<feature type="transmembrane region" description="Helical" evidence="1">
    <location>
        <begin position="142"/>
        <end position="169"/>
    </location>
</feature>
<evidence type="ECO:0000313" key="2">
    <source>
        <dbReference type="EMBL" id="QDZ39654.1"/>
    </source>
</evidence>
<feature type="transmembrane region" description="Helical" evidence="1">
    <location>
        <begin position="90"/>
        <end position="113"/>
    </location>
</feature>
<keyword evidence="1" id="KW-1133">Transmembrane helix</keyword>
<gene>
    <name evidence="2" type="ORF">FRE64_06740</name>
</gene>
<dbReference type="AlphaFoldDB" id="A0A5B8NKQ7"/>
<proteinExistence type="predicted"/>
<protein>
    <submittedName>
        <fullName evidence="2">Uncharacterized protein</fullName>
    </submittedName>
</protein>
<dbReference type="KEGG" id="enn:FRE64_06740"/>
<dbReference type="RefSeq" id="WP_146295252.1">
    <property type="nucleotide sequence ID" value="NZ_CP042326.1"/>
</dbReference>
<dbReference type="OrthoDB" id="530051at2"/>
<dbReference type="EMBL" id="CP042326">
    <property type="protein sequence ID" value="QDZ39654.1"/>
    <property type="molecule type" value="Genomic_DNA"/>
</dbReference>
<sequence length="170" mass="19299">MPILREESFNWYLFLQGNVYKQITGYVALFFVVLEMVLTLRKRGRGWKIKIVLPGSMQFWRVLHIFMGVALVAVTAVHTVGVRGLNFNAAFLWVFFGVSLSALVGVVAETGVVESSKRYFKLLPFIGGQGVQKGALIRNLRAVWLSTHIFLVSAFIVMLGFHIFLAYYYQ</sequence>
<evidence type="ECO:0000256" key="1">
    <source>
        <dbReference type="SAM" id="Phobius"/>
    </source>
</evidence>